<dbReference type="STRING" id="105231.A0A1Y1I479"/>
<sequence length="307" mass="33418">MVRLLPRTHRGTCGCCSALAVIITGIVLLLLSFKKISSTEVGLRYNRVAKSLAGSITGPGLHFGPPGFKFVKFPSVYQSRNSGVRCVSNDGLPIFLGITYQFLVNSTDLKLVALQYHDYGKYLLVLDSAAAASCHWACSQFQVGDFQAERLVVQNTTRDRLQANVRPLRAIILDVQLRNVTYPLAWSTAVSLKEQASYDITLASQERDQAISRANGELMLANQNATITIQIAQTQGNVIQAQANYQGQALLTQFRTEADKASQIQQTLNLTTEGLLAYLANRAVGTSTGVLDVAMDAPAQLSYATEL</sequence>
<evidence type="ECO:0000313" key="4">
    <source>
        <dbReference type="Proteomes" id="UP000054558"/>
    </source>
</evidence>
<accession>A0A1Y1I479</accession>
<evidence type="ECO:0000259" key="2">
    <source>
        <dbReference type="Pfam" id="PF01145"/>
    </source>
</evidence>
<keyword evidence="1" id="KW-0812">Transmembrane</keyword>
<dbReference type="Proteomes" id="UP000054558">
    <property type="component" value="Unassembled WGS sequence"/>
</dbReference>
<gene>
    <name evidence="3" type="ORF">KFL_002520030</name>
</gene>
<proteinExistence type="predicted"/>
<dbReference type="InterPro" id="IPR001107">
    <property type="entry name" value="Band_7"/>
</dbReference>
<evidence type="ECO:0000313" key="3">
    <source>
        <dbReference type="EMBL" id="GAQ85744.1"/>
    </source>
</evidence>
<keyword evidence="1" id="KW-0472">Membrane</keyword>
<keyword evidence="4" id="KW-1185">Reference proteome</keyword>
<name>A0A1Y1I479_KLENI</name>
<feature type="transmembrane region" description="Helical" evidence="1">
    <location>
        <begin position="12"/>
        <end position="33"/>
    </location>
</feature>
<dbReference type="OMA" id="SDEMAVM"/>
<reference evidence="3 4" key="1">
    <citation type="journal article" date="2014" name="Nat. Commun.">
        <title>Klebsormidium flaccidum genome reveals primary factors for plant terrestrial adaptation.</title>
        <authorList>
            <person name="Hori K."/>
            <person name="Maruyama F."/>
            <person name="Fujisawa T."/>
            <person name="Togashi T."/>
            <person name="Yamamoto N."/>
            <person name="Seo M."/>
            <person name="Sato S."/>
            <person name="Yamada T."/>
            <person name="Mori H."/>
            <person name="Tajima N."/>
            <person name="Moriyama T."/>
            <person name="Ikeuchi M."/>
            <person name="Watanabe M."/>
            <person name="Wada H."/>
            <person name="Kobayashi K."/>
            <person name="Saito M."/>
            <person name="Masuda T."/>
            <person name="Sasaki-Sekimoto Y."/>
            <person name="Mashiguchi K."/>
            <person name="Awai K."/>
            <person name="Shimojima M."/>
            <person name="Masuda S."/>
            <person name="Iwai M."/>
            <person name="Nobusawa T."/>
            <person name="Narise T."/>
            <person name="Kondo S."/>
            <person name="Saito H."/>
            <person name="Sato R."/>
            <person name="Murakawa M."/>
            <person name="Ihara Y."/>
            <person name="Oshima-Yamada Y."/>
            <person name="Ohtaka K."/>
            <person name="Satoh M."/>
            <person name="Sonobe K."/>
            <person name="Ishii M."/>
            <person name="Ohtani R."/>
            <person name="Kanamori-Sato M."/>
            <person name="Honoki R."/>
            <person name="Miyazaki D."/>
            <person name="Mochizuki H."/>
            <person name="Umetsu J."/>
            <person name="Higashi K."/>
            <person name="Shibata D."/>
            <person name="Kamiya Y."/>
            <person name="Sato N."/>
            <person name="Nakamura Y."/>
            <person name="Tabata S."/>
            <person name="Ida S."/>
            <person name="Kurokawa K."/>
            <person name="Ohta H."/>
        </authorList>
    </citation>
    <scope>NUCLEOTIDE SEQUENCE [LARGE SCALE GENOMIC DNA]</scope>
    <source>
        <strain evidence="3 4">NIES-2285</strain>
    </source>
</reference>
<feature type="domain" description="Band 7" evidence="2">
    <location>
        <begin position="35"/>
        <end position="216"/>
    </location>
</feature>
<keyword evidence="1" id="KW-1133">Transmembrane helix</keyword>
<dbReference type="EMBL" id="DF237201">
    <property type="protein sequence ID" value="GAQ85744.1"/>
    <property type="molecule type" value="Genomic_DNA"/>
</dbReference>
<evidence type="ECO:0000256" key="1">
    <source>
        <dbReference type="SAM" id="Phobius"/>
    </source>
</evidence>
<dbReference type="Pfam" id="PF01145">
    <property type="entry name" value="Band_7"/>
    <property type="match status" value="1"/>
</dbReference>
<dbReference type="AlphaFoldDB" id="A0A1Y1I479"/>
<organism evidence="3 4">
    <name type="scientific">Klebsormidium nitens</name>
    <name type="common">Green alga</name>
    <name type="synonym">Ulothrix nitens</name>
    <dbReference type="NCBI Taxonomy" id="105231"/>
    <lineage>
        <taxon>Eukaryota</taxon>
        <taxon>Viridiplantae</taxon>
        <taxon>Streptophyta</taxon>
        <taxon>Klebsormidiophyceae</taxon>
        <taxon>Klebsormidiales</taxon>
        <taxon>Klebsormidiaceae</taxon>
        <taxon>Klebsormidium</taxon>
    </lineage>
</organism>
<protein>
    <recommendedName>
        <fullName evidence="2">Band 7 domain-containing protein</fullName>
    </recommendedName>
</protein>
<dbReference type="OrthoDB" id="190994at2759"/>